<dbReference type="PANTHER" id="PTHR43539">
    <property type="entry name" value="FLAVIN-BINDING MONOOXYGENASE-LIKE PROTEIN (AFU_ORTHOLOGUE AFUA_4G09220)"/>
    <property type="match status" value="1"/>
</dbReference>
<evidence type="ECO:0000256" key="1">
    <source>
        <dbReference type="ARBA" id="ARBA00023002"/>
    </source>
</evidence>
<evidence type="ECO:0000313" key="3">
    <source>
        <dbReference type="EMBL" id="NES26997.1"/>
    </source>
</evidence>
<organism evidence="3 6">
    <name type="scientific">Micromonospora terminaliae</name>
    <dbReference type="NCBI Taxonomy" id="1914461"/>
    <lineage>
        <taxon>Bacteria</taxon>
        <taxon>Bacillati</taxon>
        <taxon>Actinomycetota</taxon>
        <taxon>Actinomycetes</taxon>
        <taxon>Micromonosporales</taxon>
        <taxon>Micromonosporaceae</taxon>
        <taxon>Micromonospora</taxon>
    </lineage>
</organism>
<sequence length="381" mass="41431">MNDQVNPVIIVGGGQSGLAAARAALDAGLRPVVLHRGAEPVGSWPDYYDSLTLFSPARYSTLPGMPFDGDPDRYPHRDEVVDYLRRYADALDVEIRTRTGVVAVHPGDSGGYLVRTDTGDELPAVGVVAATGSFGNPYLPTLPGQSEYTGDLCHVAQYRRPEAYDGKRVVVVGAGNSAVQVAYELSRRTWVTLATREPVRFLPQRIRGRDLHHWLRVTGADRLPRPVITRLIRHAAVLDTGRYHDAITSGELLRREMFTRFTADGVVWSDGTTEAVDAVIFATGYRPNLDYLAPLGALNQGVPRQVGGMSTTHPGLLYLGLEFQRSFASNTLRGVGRDAAHVMAALAARVDRRSRLFRQVRPAASGAQRSPSPLHSDGAGE</sequence>
<accession>A0AAJ2ZB78</accession>
<proteinExistence type="predicted"/>
<evidence type="ECO:0000313" key="5">
    <source>
        <dbReference type="Proteomes" id="UP000402241"/>
    </source>
</evidence>
<gene>
    <name evidence="3" type="ORF">G3561_05420</name>
    <name evidence="4" type="ORF">GCE86_15050</name>
</gene>
<reference evidence="3 6" key="2">
    <citation type="submission" date="2020-02" db="EMBL/GenBank/DDBJ databases">
        <title>WGS of Micromonospora spp. isolated from hot spring.</title>
        <authorList>
            <person name="Thawai C."/>
        </authorList>
    </citation>
    <scope>NUCLEOTIDE SEQUENCE [LARGE SCALE GENOMIC DNA]</scope>
    <source>
        <strain evidence="3 6">TMS7</strain>
    </source>
</reference>
<dbReference type="EMBL" id="CP045309">
    <property type="protein sequence ID" value="QGL48225.1"/>
    <property type="molecule type" value="Genomic_DNA"/>
</dbReference>
<keyword evidence="4" id="KW-0503">Monooxygenase</keyword>
<name>A0AAJ2ZB78_9ACTN</name>
<dbReference type="AlphaFoldDB" id="A0AAJ2ZB78"/>
<keyword evidence="1" id="KW-0560">Oxidoreductase</keyword>
<dbReference type="Proteomes" id="UP000477779">
    <property type="component" value="Unassembled WGS sequence"/>
</dbReference>
<dbReference type="RefSeq" id="WP_154227555.1">
    <property type="nucleotide sequence ID" value="NZ_CP045309.1"/>
</dbReference>
<keyword evidence="5" id="KW-1185">Reference proteome</keyword>
<evidence type="ECO:0000313" key="6">
    <source>
        <dbReference type="Proteomes" id="UP000477779"/>
    </source>
</evidence>
<evidence type="ECO:0000256" key="2">
    <source>
        <dbReference type="SAM" id="MobiDB-lite"/>
    </source>
</evidence>
<dbReference type="InterPro" id="IPR036188">
    <property type="entry name" value="FAD/NAD-bd_sf"/>
</dbReference>
<dbReference type="InterPro" id="IPR050982">
    <property type="entry name" value="Auxin_biosynth/cation_transpt"/>
</dbReference>
<dbReference type="PANTHER" id="PTHR43539:SF78">
    <property type="entry name" value="FLAVIN-CONTAINING MONOOXYGENASE"/>
    <property type="match status" value="1"/>
</dbReference>
<feature type="region of interest" description="Disordered" evidence="2">
    <location>
        <begin position="359"/>
        <end position="381"/>
    </location>
</feature>
<evidence type="ECO:0000313" key="4">
    <source>
        <dbReference type="EMBL" id="QGL48225.1"/>
    </source>
</evidence>
<dbReference type="PRINTS" id="PR00469">
    <property type="entry name" value="PNDRDTASEII"/>
</dbReference>
<dbReference type="Gene3D" id="3.50.50.60">
    <property type="entry name" value="FAD/NAD(P)-binding domain"/>
    <property type="match status" value="1"/>
</dbReference>
<dbReference type="EMBL" id="JAAHBZ010000002">
    <property type="protein sequence ID" value="NES26997.1"/>
    <property type="molecule type" value="Genomic_DNA"/>
</dbReference>
<dbReference type="GO" id="GO:0050660">
    <property type="term" value="F:flavin adenine dinucleotide binding"/>
    <property type="evidence" value="ECO:0007669"/>
    <property type="project" value="TreeGrafter"/>
</dbReference>
<reference evidence="4 5" key="1">
    <citation type="submission" date="2019-10" db="EMBL/GenBank/DDBJ databases">
        <title>Genome Sequence of Micromonospora terminaliae DSM 101760.</title>
        <authorList>
            <person name="Guo L."/>
        </authorList>
    </citation>
    <scope>NUCLEOTIDE SEQUENCE [LARGE SCALE GENOMIC DNA]</scope>
    <source>
        <strain evidence="4 5">DSM 101760</strain>
    </source>
</reference>
<dbReference type="Proteomes" id="UP000402241">
    <property type="component" value="Chromosome"/>
</dbReference>
<dbReference type="GO" id="GO:0004497">
    <property type="term" value="F:monooxygenase activity"/>
    <property type="evidence" value="ECO:0007669"/>
    <property type="project" value="UniProtKB-KW"/>
</dbReference>
<dbReference type="Pfam" id="PF13738">
    <property type="entry name" value="Pyr_redox_3"/>
    <property type="match status" value="1"/>
</dbReference>
<dbReference type="SUPFAM" id="SSF51905">
    <property type="entry name" value="FAD/NAD(P)-binding domain"/>
    <property type="match status" value="2"/>
</dbReference>
<protein>
    <submittedName>
        <fullName evidence="3">NAD(P)/FAD-dependent oxidoreductase</fullName>
    </submittedName>
    <submittedName>
        <fullName evidence="4">SidA/IucD/PvdA family monooxygenase</fullName>
    </submittedName>
</protein>
<dbReference type="PRINTS" id="PR00368">
    <property type="entry name" value="FADPNR"/>
</dbReference>